<dbReference type="STRING" id="171383.AKJ31_14390"/>
<dbReference type="PATRIC" id="fig|171383.3.peg.2940"/>
<sequence length="141" mass="15863">MKQHKISIGLMYTLLCTGGILLSQIQLYFIPLLIIIWITGWLFGRGAPATARHYYSHLTSTCKYCTLIMSLGIPMMFGATFIQYQLNEMVYPTVEYIAQNPVMAGHIALAVIQMFGLLCLGMLGLLAFRTYKCLVPLFKEA</sequence>
<proteinExistence type="predicted"/>
<evidence type="ECO:0000313" key="2">
    <source>
        <dbReference type="Proteomes" id="UP000037530"/>
    </source>
</evidence>
<dbReference type="Proteomes" id="UP000037530">
    <property type="component" value="Unassembled WGS sequence"/>
</dbReference>
<protein>
    <submittedName>
        <fullName evidence="1">Uncharacterized protein</fullName>
    </submittedName>
</protein>
<dbReference type="EMBL" id="LHPI01000013">
    <property type="protein sequence ID" value="KOO06891.1"/>
    <property type="molecule type" value="Genomic_DNA"/>
</dbReference>
<name>A0A0M0HXS8_9VIBR</name>
<comment type="caution">
    <text evidence="1">The sequence shown here is derived from an EMBL/GenBank/DDBJ whole genome shotgun (WGS) entry which is preliminary data.</text>
</comment>
<dbReference type="RefSeq" id="WP_053409809.1">
    <property type="nucleotide sequence ID" value="NZ_LHPI01000013.1"/>
</dbReference>
<keyword evidence="2" id="KW-1185">Reference proteome</keyword>
<dbReference type="AlphaFoldDB" id="A0A0M0HXS8"/>
<organism evidence="1 2">
    <name type="scientific">Vibrio hepatarius</name>
    <dbReference type="NCBI Taxonomy" id="171383"/>
    <lineage>
        <taxon>Bacteria</taxon>
        <taxon>Pseudomonadati</taxon>
        <taxon>Pseudomonadota</taxon>
        <taxon>Gammaproteobacteria</taxon>
        <taxon>Vibrionales</taxon>
        <taxon>Vibrionaceae</taxon>
        <taxon>Vibrio</taxon>
        <taxon>Vibrio oreintalis group</taxon>
    </lineage>
</organism>
<reference evidence="2" key="1">
    <citation type="submission" date="2015-08" db="EMBL/GenBank/DDBJ databases">
        <title>Vibrio galatheae sp. nov., a novel member of the Vibrionaceae family isolated from the Solomon Islands.</title>
        <authorList>
            <person name="Giubergia S."/>
            <person name="Machado H."/>
            <person name="Mateiu R.V."/>
            <person name="Gram L."/>
        </authorList>
    </citation>
    <scope>NUCLEOTIDE SEQUENCE [LARGE SCALE GENOMIC DNA]</scope>
    <source>
        <strain evidence="2">DSM 19134</strain>
    </source>
</reference>
<gene>
    <name evidence="1" type="ORF">AKJ31_14390</name>
</gene>
<accession>A0A0M0HXS8</accession>
<evidence type="ECO:0000313" key="1">
    <source>
        <dbReference type="EMBL" id="KOO06891.1"/>
    </source>
</evidence>